<evidence type="ECO:0000256" key="7">
    <source>
        <dbReference type="ARBA" id="ARBA00023136"/>
    </source>
</evidence>
<keyword evidence="11" id="KW-1185">Reference proteome</keyword>
<feature type="transmembrane region" description="Helical" evidence="8">
    <location>
        <begin position="78"/>
        <end position="96"/>
    </location>
</feature>
<dbReference type="Proteomes" id="UP000051324">
    <property type="component" value="Unassembled WGS sequence"/>
</dbReference>
<feature type="transmembrane region" description="Helical" evidence="8">
    <location>
        <begin position="358"/>
        <end position="378"/>
    </location>
</feature>
<feature type="transmembrane region" description="Helical" evidence="8">
    <location>
        <begin position="438"/>
        <end position="457"/>
    </location>
</feature>
<dbReference type="InterPro" id="IPR036259">
    <property type="entry name" value="MFS_trans_sf"/>
</dbReference>
<feature type="transmembrane region" description="Helical" evidence="8">
    <location>
        <begin position="299"/>
        <end position="321"/>
    </location>
</feature>
<evidence type="ECO:0000256" key="1">
    <source>
        <dbReference type="ARBA" id="ARBA00004651"/>
    </source>
</evidence>
<dbReference type="EMBL" id="AZFT01000004">
    <property type="protein sequence ID" value="KRL87315.1"/>
    <property type="molecule type" value="Genomic_DNA"/>
</dbReference>
<evidence type="ECO:0000256" key="8">
    <source>
        <dbReference type="SAM" id="Phobius"/>
    </source>
</evidence>
<dbReference type="STRING" id="1423724.FC32_GL001739"/>
<gene>
    <name evidence="10" type="ORF">FC32_GL001739</name>
</gene>
<dbReference type="InterPro" id="IPR011701">
    <property type="entry name" value="MFS"/>
</dbReference>
<evidence type="ECO:0000256" key="3">
    <source>
        <dbReference type="ARBA" id="ARBA00022448"/>
    </source>
</evidence>
<feature type="transmembrane region" description="Helical" evidence="8">
    <location>
        <begin position="102"/>
        <end position="122"/>
    </location>
</feature>
<dbReference type="Gene3D" id="1.20.1250.20">
    <property type="entry name" value="MFS general substrate transporter like domains"/>
    <property type="match status" value="1"/>
</dbReference>
<feature type="domain" description="Major facilitator superfamily (MFS) profile" evidence="9">
    <location>
        <begin position="10"/>
        <end position="461"/>
    </location>
</feature>
<evidence type="ECO:0000256" key="5">
    <source>
        <dbReference type="ARBA" id="ARBA00022692"/>
    </source>
</evidence>
<evidence type="ECO:0000256" key="6">
    <source>
        <dbReference type="ARBA" id="ARBA00022989"/>
    </source>
</evidence>
<dbReference type="InterPro" id="IPR004638">
    <property type="entry name" value="EmrB-like"/>
</dbReference>
<dbReference type="PROSITE" id="PS50850">
    <property type="entry name" value="MFS"/>
    <property type="match status" value="1"/>
</dbReference>
<reference evidence="10 11" key="1">
    <citation type="journal article" date="2015" name="Genome Announc.">
        <title>Expanding the biotechnology potential of lactobacilli through comparative genomics of 213 strains and associated genera.</title>
        <authorList>
            <person name="Sun Z."/>
            <person name="Harris H.M."/>
            <person name="McCann A."/>
            <person name="Guo C."/>
            <person name="Argimon S."/>
            <person name="Zhang W."/>
            <person name="Yang X."/>
            <person name="Jeffery I.B."/>
            <person name="Cooney J.C."/>
            <person name="Kagawa T.F."/>
            <person name="Liu W."/>
            <person name="Song Y."/>
            <person name="Salvetti E."/>
            <person name="Wrobel A."/>
            <person name="Rasinkangas P."/>
            <person name="Parkhill J."/>
            <person name="Rea M.C."/>
            <person name="O'Sullivan O."/>
            <person name="Ritari J."/>
            <person name="Douillard F.P."/>
            <person name="Paul Ross R."/>
            <person name="Yang R."/>
            <person name="Briner A.E."/>
            <person name="Felis G.E."/>
            <person name="de Vos W.M."/>
            <person name="Barrangou R."/>
            <person name="Klaenhammer T.R."/>
            <person name="Caufield P.W."/>
            <person name="Cui Y."/>
            <person name="Zhang H."/>
            <person name="O'Toole P.W."/>
        </authorList>
    </citation>
    <scope>NUCLEOTIDE SEQUENCE [LARGE SCALE GENOMIC DNA]</scope>
    <source>
        <strain evidence="10 11">DSM 16634</strain>
    </source>
</reference>
<keyword evidence="3" id="KW-0813">Transport</keyword>
<feature type="transmembrane region" description="Helical" evidence="8">
    <location>
        <begin position="333"/>
        <end position="352"/>
    </location>
</feature>
<dbReference type="eggNOG" id="COG2814">
    <property type="taxonomic scope" value="Bacteria"/>
</dbReference>
<dbReference type="AlphaFoldDB" id="A0A0R1U7Q2"/>
<evidence type="ECO:0000256" key="2">
    <source>
        <dbReference type="ARBA" id="ARBA00008537"/>
    </source>
</evidence>
<organism evidence="10 11">
    <name type="scientific">Ligilactobacillus apodemi DSM 16634 = JCM 16172</name>
    <dbReference type="NCBI Taxonomy" id="1423724"/>
    <lineage>
        <taxon>Bacteria</taxon>
        <taxon>Bacillati</taxon>
        <taxon>Bacillota</taxon>
        <taxon>Bacilli</taxon>
        <taxon>Lactobacillales</taxon>
        <taxon>Lactobacillaceae</taxon>
        <taxon>Ligilactobacillus</taxon>
    </lineage>
</organism>
<dbReference type="GO" id="GO:0005886">
    <property type="term" value="C:plasma membrane"/>
    <property type="evidence" value="ECO:0007669"/>
    <property type="project" value="UniProtKB-SubCell"/>
</dbReference>
<feature type="transmembrane region" description="Helical" evidence="8">
    <location>
        <begin position="12"/>
        <end position="35"/>
    </location>
</feature>
<feature type="transmembrane region" description="Helical" evidence="8">
    <location>
        <begin position="198"/>
        <end position="220"/>
    </location>
</feature>
<comment type="similarity">
    <text evidence="2">Belongs to the major facilitator superfamily. EmrB family.</text>
</comment>
<evidence type="ECO:0000259" key="9">
    <source>
        <dbReference type="PROSITE" id="PS50850"/>
    </source>
</evidence>
<dbReference type="OrthoDB" id="9816041at2"/>
<evidence type="ECO:0000256" key="4">
    <source>
        <dbReference type="ARBA" id="ARBA00022475"/>
    </source>
</evidence>
<proteinExistence type="inferred from homology"/>
<dbReference type="NCBIfam" id="TIGR00711">
    <property type="entry name" value="efflux_EmrB"/>
    <property type="match status" value="1"/>
</dbReference>
<accession>A0A0R1U7Q2</accession>
<dbReference type="RefSeq" id="WP_025086996.1">
    <property type="nucleotide sequence ID" value="NZ_AZFT01000004.1"/>
</dbReference>
<feature type="transmembrane region" description="Helical" evidence="8">
    <location>
        <begin position="226"/>
        <end position="246"/>
    </location>
</feature>
<feature type="transmembrane region" description="Helical" evidence="8">
    <location>
        <begin position="399"/>
        <end position="418"/>
    </location>
</feature>
<feature type="transmembrane region" description="Helical" evidence="8">
    <location>
        <begin position="134"/>
        <end position="152"/>
    </location>
</feature>
<feature type="transmembrane region" description="Helical" evidence="8">
    <location>
        <begin position="164"/>
        <end position="186"/>
    </location>
</feature>
<dbReference type="InterPro" id="IPR020846">
    <property type="entry name" value="MFS_dom"/>
</dbReference>
<name>A0A0R1U7Q2_9LACO</name>
<keyword evidence="5 8" id="KW-0812">Transmembrane</keyword>
<comment type="caution">
    <text evidence="10">The sequence shown here is derived from an EMBL/GenBank/DDBJ whole genome shotgun (WGS) entry which is preliminary data.</text>
</comment>
<dbReference type="PATRIC" id="fig|1423724.4.peg.1810"/>
<dbReference type="SUPFAM" id="SSF103473">
    <property type="entry name" value="MFS general substrate transporter"/>
    <property type="match status" value="1"/>
</dbReference>
<feature type="transmembrane region" description="Helical" evidence="8">
    <location>
        <begin position="266"/>
        <end position="287"/>
    </location>
</feature>
<sequence length="462" mass="49685">MSQTKLSPRIFLAVLAAGIMSFCGVTVETAMNIAFPTLMRQFSINTSTVQWMTTIYLLVISIVVPLSAYLNRSFTTRTLFLTANLFFLLGLSIDAFSPSFTFLLVGRAIQGIGTGIALPLMFNIIFEQVPPQKIGVMVGFAMLIVAVAPALGPTFGGIVVSTLGWHYIFILNLPLVIISLGLGIFSIKSSHKPTKEKFDIISFLAIIALFAGLILGINNLAQHPLLSVYVSFSLIIGLCGLGVLIYRSNQLENPLIDLTLFTNYRFTGHIAAYFSSQLMLLGLAFLLPNYVQLVNGSSATIAGLLVLPGAVLGAILAPLSGRLLDKAGARKPILLGAILFIISMILYVVYALNLSNFLVAFFYIIFMCGLGVSFGNIMTSGQQGLSRKQQTDANALFNTLQQFAGAIGVTLVSLIVELSQSNSSVSYAKATAIGSRNGFIVLLILAIIQLVILFFAVKPVDK</sequence>
<dbReference type="Gene3D" id="1.20.1720.10">
    <property type="entry name" value="Multidrug resistance protein D"/>
    <property type="match status" value="1"/>
</dbReference>
<feature type="transmembrane region" description="Helical" evidence="8">
    <location>
        <begin position="55"/>
        <end position="71"/>
    </location>
</feature>
<keyword evidence="4" id="KW-1003">Cell membrane</keyword>
<dbReference type="PRINTS" id="PR01036">
    <property type="entry name" value="TCRTETB"/>
</dbReference>
<keyword evidence="7 8" id="KW-0472">Membrane</keyword>
<dbReference type="PANTHER" id="PTHR42718">
    <property type="entry name" value="MAJOR FACILITATOR SUPERFAMILY MULTIDRUG TRANSPORTER MFSC"/>
    <property type="match status" value="1"/>
</dbReference>
<comment type="subcellular location">
    <subcellularLocation>
        <location evidence="1">Cell membrane</location>
        <topology evidence="1">Multi-pass membrane protein</topology>
    </subcellularLocation>
</comment>
<evidence type="ECO:0000313" key="11">
    <source>
        <dbReference type="Proteomes" id="UP000051324"/>
    </source>
</evidence>
<keyword evidence="6 8" id="KW-1133">Transmembrane helix</keyword>
<protein>
    <submittedName>
        <fullName evidence="10">Major facilitator superfamily permease</fullName>
    </submittedName>
</protein>
<dbReference type="Pfam" id="PF07690">
    <property type="entry name" value="MFS_1"/>
    <property type="match status" value="1"/>
</dbReference>
<dbReference type="GO" id="GO:0022857">
    <property type="term" value="F:transmembrane transporter activity"/>
    <property type="evidence" value="ECO:0007669"/>
    <property type="project" value="InterPro"/>
</dbReference>
<evidence type="ECO:0000313" key="10">
    <source>
        <dbReference type="EMBL" id="KRL87315.1"/>
    </source>
</evidence>
<dbReference type="PANTHER" id="PTHR42718:SF9">
    <property type="entry name" value="MAJOR FACILITATOR SUPERFAMILY MULTIDRUG TRANSPORTER MFSC"/>
    <property type="match status" value="1"/>
</dbReference>